<reference evidence="2 3" key="1">
    <citation type="submission" date="2020-10" db="EMBL/GenBank/DDBJ databases">
        <title>complete genome sequencing of Lysobacter sp. H23M41.</title>
        <authorList>
            <person name="Bae J.-W."/>
            <person name="Lee S.-Y."/>
        </authorList>
    </citation>
    <scope>NUCLEOTIDE SEQUENCE [LARGE SCALE GENOMIC DNA]</scope>
    <source>
        <strain evidence="2 3">H23M41</strain>
    </source>
</reference>
<sequence>MRIPTAVLAIAMMCLGPVAAKEKPAPVYELQATGTIEIGPDGQVADYHLDKGQPAAIENALGRNIAQWRFEPIVMDGKPVIAKTRMRLSLEALPTPGEDYQLRVSGVSFGEPTRDRHHVAPPRYPEGLARAGIGAKAVLVLKLNADGSVQQVHAQQVSLSQNSGTDSQADRWRDVFAKASVAAARKWKFDISETVAGAPIGTTIKVPVEYFLNGSAARTKEPGANEWRRYIPGPVIRAPWLDAAPIADHDADQLKDGEVRSLASRFKLRDEVVGRLL</sequence>
<keyword evidence="3" id="KW-1185">Reference proteome</keyword>
<dbReference type="Proteomes" id="UP000593932">
    <property type="component" value="Chromosome"/>
</dbReference>
<dbReference type="Gene3D" id="3.30.1150.10">
    <property type="match status" value="2"/>
</dbReference>
<gene>
    <name evidence="2" type="ORF">INQ42_00925</name>
</gene>
<proteinExistence type="predicted"/>
<name>A0A7S6ZUQ2_9GAMM</name>
<keyword evidence="1" id="KW-0732">Signal</keyword>
<evidence type="ECO:0000313" key="3">
    <source>
        <dbReference type="Proteomes" id="UP000593932"/>
    </source>
</evidence>
<dbReference type="SUPFAM" id="SSF74653">
    <property type="entry name" value="TolA/TonB C-terminal domain"/>
    <property type="match status" value="2"/>
</dbReference>
<feature type="signal peptide" evidence="1">
    <location>
        <begin position="1"/>
        <end position="20"/>
    </location>
</feature>
<evidence type="ECO:0000313" key="2">
    <source>
        <dbReference type="EMBL" id="QOW22220.1"/>
    </source>
</evidence>
<dbReference type="RefSeq" id="WP_194034761.1">
    <property type="nucleotide sequence ID" value="NZ_CP063657.1"/>
</dbReference>
<dbReference type="EMBL" id="CP063657">
    <property type="protein sequence ID" value="QOW22220.1"/>
    <property type="molecule type" value="Genomic_DNA"/>
</dbReference>
<feature type="chain" id="PRO_5047080078" description="TonB C-terminal domain-containing protein" evidence="1">
    <location>
        <begin position="21"/>
        <end position="277"/>
    </location>
</feature>
<evidence type="ECO:0000256" key="1">
    <source>
        <dbReference type="SAM" id="SignalP"/>
    </source>
</evidence>
<organism evidence="2 3">
    <name type="scientific">Novilysobacter avium</name>
    <dbReference type="NCBI Taxonomy" id="2781023"/>
    <lineage>
        <taxon>Bacteria</taxon>
        <taxon>Pseudomonadati</taxon>
        <taxon>Pseudomonadota</taxon>
        <taxon>Gammaproteobacteria</taxon>
        <taxon>Lysobacterales</taxon>
        <taxon>Lysobacteraceae</taxon>
        <taxon>Novilysobacter</taxon>
    </lineage>
</organism>
<accession>A0A7S6ZUQ2</accession>
<protein>
    <recommendedName>
        <fullName evidence="4">TonB C-terminal domain-containing protein</fullName>
    </recommendedName>
</protein>
<evidence type="ECO:0008006" key="4">
    <source>
        <dbReference type="Google" id="ProtNLM"/>
    </source>
</evidence>